<gene>
    <name evidence="2" type="ORF">PIB30_082395</name>
</gene>
<keyword evidence="3" id="KW-1185">Reference proteome</keyword>
<dbReference type="EMBL" id="JASCZI010031474">
    <property type="protein sequence ID" value="MED6126841.1"/>
    <property type="molecule type" value="Genomic_DNA"/>
</dbReference>
<name>A0ABU6RSQ9_9FABA</name>
<dbReference type="Proteomes" id="UP001341840">
    <property type="component" value="Unassembled WGS sequence"/>
</dbReference>
<comment type="caution">
    <text evidence="2">The sequence shown here is derived from an EMBL/GenBank/DDBJ whole genome shotgun (WGS) entry which is preliminary data.</text>
</comment>
<feature type="compositionally biased region" description="Acidic residues" evidence="1">
    <location>
        <begin position="168"/>
        <end position="186"/>
    </location>
</feature>
<feature type="region of interest" description="Disordered" evidence="1">
    <location>
        <begin position="128"/>
        <end position="199"/>
    </location>
</feature>
<feature type="region of interest" description="Disordered" evidence="1">
    <location>
        <begin position="214"/>
        <end position="249"/>
    </location>
</feature>
<organism evidence="2 3">
    <name type="scientific">Stylosanthes scabra</name>
    <dbReference type="NCBI Taxonomy" id="79078"/>
    <lineage>
        <taxon>Eukaryota</taxon>
        <taxon>Viridiplantae</taxon>
        <taxon>Streptophyta</taxon>
        <taxon>Embryophyta</taxon>
        <taxon>Tracheophyta</taxon>
        <taxon>Spermatophyta</taxon>
        <taxon>Magnoliopsida</taxon>
        <taxon>eudicotyledons</taxon>
        <taxon>Gunneridae</taxon>
        <taxon>Pentapetalae</taxon>
        <taxon>rosids</taxon>
        <taxon>fabids</taxon>
        <taxon>Fabales</taxon>
        <taxon>Fabaceae</taxon>
        <taxon>Papilionoideae</taxon>
        <taxon>50 kb inversion clade</taxon>
        <taxon>dalbergioids sensu lato</taxon>
        <taxon>Dalbergieae</taxon>
        <taxon>Pterocarpus clade</taxon>
        <taxon>Stylosanthes</taxon>
    </lineage>
</organism>
<feature type="non-terminal residue" evidence="2">
    <location>
        <position position="249"/>
    </location>
</feature>
<accession>A0ABU6RSQ9</accession>
<proteinExistence type="predicted"/>
<sequence>MGSGVIYYEYEKREKFEDYNLKADAELGTFKIRRYHFDDESFVHPLPSVIFDPDRPDEVSIEALMADQPLSSKGKSSAQGSHHSRWSSPTLHYSPRMSSSTRQVVSPSPIVVSSSLRRRVAGKMLRPPKSWELIPPSEGWMCEGDEEEKENGGMEPSVEKEEASEKDKEEEDPEEEEEEEDHEEEVPASTSLPMDIDATKDYLQFIEELERHLENSRIHSGQDSVPNLPEDPSDQRSITHGALSYDLSR</sequence>
<feature type="compositionally biased region" description="Basic and acidic residues" evidence="1">
    <location>
        <begin position="157"/>
        <end position="167"/>
    </location>
</feature>
<feature type="compositionally biased region" description="Polar residues" evidence="1">
    <location>
        <begin position="69"/>
        <end position="101"/>
    </location>
</feature>
<evidence type="ECO:0000313" key="2">
    <source>
        <dbReference type="EMBL" id="MED6126841.1"/>
    </source>
</evidence>
<feature type="region of interest" description="Disordered" evidence="1">
    <location>
        <begin position="66"/>
        <end position="108"/>
    </location>
</feature>
<reference evidence="2 3" key="1">
    <citation type="journal article" date="2023" name="Plants (Basel)">
        <title>Bridging the Gap: Combining Genomics and Transcriptomics Approaches to Understand Stylosanthes scabra, an Orphan Legume from the Brazilian Caatinga.</title>
        <authorList>
            <person name="Ferreira-Neto J.R.C."/>
            <person name="da Silva M.D."/>
            <person name="Binneck E."/>
            <person name="de Melo N.F."/>
            <person name="da Silva R.H."/>
            <person name="de Melo A.L.T.M."/>
            <person name="Pandolfi V."/>
            <person name="Bustamante F.O."/>
            <person name="Brasileiro-Vidal A.C."/>
            <person name="Benko-Iseppon A.M."/>
        </authorList>
    </citation>
    <scope>NUCLEOTIDE SEQUENCE [LARGE SCALE GENOMIC DNA]</scope>
    <source>
        <tissue evidence="2">Leaves</tissue>
    </source>
</reference>
<evidence type="ECO:0000256" key="1">
    <source>
        <dbReference type="SAM" id="MobiDB-lite"/>
    </source>
</evidence>
<evidence type="ECO:0000313" key="3">
    <source>
        <dbReference type="Proteomes" id="UP001341840"/>
    </source>
</evidence>
<protein>
    <submittedName>
        <fullName evidence="2">Uncharacterized protein</fullName>
    </submittedName>
</protein>